<dbReference type="Gene3D" id="3.40.50.300">
    <property type="entry name" value="P-loop containing nucleotide triphosphate hydrolases"/>
    <property type="match status" value="2"/>
</dbReference>
<dbReference type="GO" id="GO:0005524">
    <property type="term" value="F:ATP binding"/>
    <property type="evidence" value="ECO:0007669"/>
    <property type="project" value="UniProtKB-KW"/>
</dbReference>
<evidence type="ECO:0000256" key="1">
    <source>
        <dbReference type="SAM" id="Coils"/>
    </source>
</evidence>
<dbReference type="InterPro" id="IPR006935">
    <property type="entry name" value="Helicase/UvrB_N"/>
</dbReference>
<protein>
    <submittedName>
        <fullName evidence="4">Type I restriction enzyme, R subunit</fullName>
    </submittedName>
</protein>
<name>A0A1W2D3S0_9BACT</name>
<keyword evidence="1" id="KW-0175">Coiled coil</keyword>
<organism evidence="4 5">
    <name type="scientific">Desulfocicer vacuolatum DSM 3385</name>
    <dbReference type="NCBI Taxonomy" id="1121400"/>
    <lineage>
        <taxon>Bacteria</taxon>
        <taxon>Pseudomonadati</taxon>
        <taxon>Thermodesulfobacteriota</taxon>
        <taxon>Desulfobacteria</taxon>
        <taxon>Desulfobacterales</taxon>
        <taxon>Desulfobacteraceae</taxon>
        <taxon>Desulfocicer</taxon>
    </lineage>
</organism>
<dbReference type="PANTHER" id="PTHR47396:SF1">
    <property type="entry name" value="ATP-DEPENDENT HELICASE IRC3-RELATED"/>
    <property type="match status" value="1"/>
</dbReference>
<dbReference type="Pfam" id="PF04851">
    <property type="entry name" value="ResIII"/>
    <property type="match status" value="1"/>
</dbReference>
<dbReference type="AlphaFoldDB" id="A0A1W2D3S0"/>
<dbReference type="GO" id="GO:0009307">
    <property type="term" value="P:DNA restriction-modification system"/>
    <property type="evidence" value="ECO:0007669"/>
    <property type="project" value="UniProtKB-KW"/>
</dbReference>
<dbReference type="CDD" id="cd18799">
    <property type="entry name" value="SF2_C_EcoAI-like"/>
    <property type="match status" value="1"/>
</dbReference>
<dbReference type="InterPro" id="IPR007409">
    <property type="entry name" value="Restrct_endonuc_type1_HsdR_N"/>
</dbReference>
<dbReference type="CDD" id="cd18032">
    <property type="entry name" value="DEXHc_RE_I_III_res"/>
    <property type="match status" value="1"/>
</dbReference>
<dbReference type="InterPro" id="IPR050742">
    <property type="entry name" value="Helicase_Restrict-Modif_Enz"/>
</dbReference>
<feature type="domain" description="Helicase ATP-binding" evidence="2">
    <location>
        <begin position="455"/>
        <end position="640"/>
    </location>
</feature>
<accession>A0A1W2D3S0</accession>
<dbReference type="InterPro" id="IPR014001">
    <property type="entry name" value="Helicase_ATP-bd"/>
</dbReference>
<dbReference type="Proteomes" id="UP000192418">
    <property type="component" value="Unassembled WGS sequence"/>
</dbReference>
<dbReference type="InterPro" id="IPR013670">
    <property type="entry name" value="EcoEI_R_C_dom"/>
</dbReference>
<dbReference type="GO" id="GO:0009035">
    <property type="term" value="F:type I site-specific deoxyribonuclease activity"/>
    <property type="evidence" value="ECO:0007669"/>
    <property type="project" value="UniProtKB-EC"/>
</dbReference>
<dbReference type="Pfam" id="PF00271">
    <property type="entry name" value="Helicase_C"/>
    <property type="match status" value="1"/>
</dbReference>
<dbReference type="PROSITE" id="PS51192">
    <property type="entry name" value="HELICASE_ATP_BIND_1"/>
    <property type="match status" value="1"/>
</dbReference>
<dbReference type="GO" id="GO:0003677">
    <property type="term" value="F:DNA binding"/>
    <property type="evidence" value="ECO:0007669"/>
    <property type="project" value="UniProtKB-KW"/>
</dbReference>
<dbReference type="STRING" id="1121400.SAMN02746065_11533"/>
<evidence type="ECO:0000313" key="4">
    <source>
        <dbReference type="EMBL" id="SMC92029.1"/>
    </source>
</evidence>
<dbReference type="NCBIfam" id="NF008521">
    <property type="entry name" value="PRK11448.1"/>
    <property type="match status" value="1"/>
</dbReference>
<dbReference type="Pfam" id="PF08463">
    <property type="entry name" value="EcoEI_R_C"/>
    <property type="match status" value="1"/>
</dbReference>
<proteinExistence type="predicted"/>
<dbReference type="EMBL" id="FWXY01000015">
    <property type="protein sequence ID" value="SMC92029.1"/>
    <property type="molecule type" value="Genomic_DNA"/>
</dbReference>
<feature type="coiled-coil region" evidence="1">
    <location>
        <begin position="218"/>
        <end position="270"/>
    </location>
</feature>
<dbReference type="Pfam" id="PF04313">
    <property type="entry name" value="HSDR_N"/>
    <property type="match status" value="1"/>
</dbReference>
<dbReference type="InterPro" id="IPR025285">
    <property type="entry name" value="DUF4145"/>
</dbReference>
<dbReference type="PROSITE" id="PS51194">
    <property type="entry name" value="HELICASE_CTER"/>
    <property type="match status" value="1"/>
</dbReference>
<dbReference type="SUPFAM" id="SSF52540">
    <property type="entry name" value="P-loop containing nucleoside triphosphate hydrolases"/>
    <property type="match status" value="1"/>
</dbReference>
<reference evidence="4 5" key="1">
    <citation type="submission" date="2017-04" db="EMBL/GenBank/DDBJ databases">
        <authorList>
            <person name="Afonso C.L."/>
            <person name="Miller P.J."/>
            <person name="Scott M.A."/>
            <person name="Spackman E."/>
            <person name="Goraichik I."/>
            <person name="Dimitrov K.M."/>
            <person name="Suarez D.L."/>
            <person name="Swayne D.E."/>
        </authorList>
    </citation>
    <scope>NUCLEOTIDE SEQUENCE [LARGE SCALE GENOMIC DNA]</scope>
    <source>
        <strain evidence="4 5">DSM 3385</strain>
    </source>
</reference>
<evidence type="ECO:0000313" key="5">
    <source>
        <dbReference type="Proteomes" id="UP000192418"/>
    </source>
</evidence>
<gene>
    <name evidence="4" type="ORF">SAMN02746065_11533</name>
</gene>
<dbReference type="Pfam" id="PF13643">
    <property type="entry name" value="DUF4145"/>
    <property type="match status" value="1"/>
</dbReference>
<feature type="domain" description="Helicase C-terminal" evidence="3">
    <location>
        <begin position="716"/>
        <end position="870"/>
    </location>
</feature>
<dbReference type="InterPro" id="IPR001650">
    <property type="entry name" value="Helicase_C-like"/>
</dbReference>
<dbReference type="Gene3D" id="3.90.1570.30">
    <property type="match status" value="1"/>
</dbReference>
<dbReference type="PANTHER" id="PTHR47396">
    <property type="entry name" value="TYPE I RESTRICTION ENZYME ECOKI R PROTEIN"/>
    <property type="match status" value="1"/>
</dbReference>
<keyword evidence="5" id="KW-1185">Reference proteome</keyword>
<dbReference type="SMART" id="SM00487">
    <property type="entry name" value="DEXDc"/>
    <property type="match status" value="1"/>
</dbReference>
<dbReference type="InterPro" id="IPR027417">
    <property type="entry name" value="P-loop_NTPase"/>
</dbReference>
<dbReference type="GO" id="GO:0005829">
    <property type="term" value="C:cytosol"/>
    <property type="evidence" value="ECO:0007669"/>
    <property type="project" value="TreeGrafter"/>
</dbReference>
<evidence type="ECO:0000259" key="3">
    <source>
        <dbReference type="PROSITE" id="PS51194"/>
    </source>
</evidence>
<evidence type="ECO:0000259" key="2">
    <source>
        <dbReference type="PROSITE" id="PS51192"/>
    </source>
</evidence>
<sequence length="1147" mass="129986">MKPMDWIKMGGAVLGNQTVVKNNFAVVSPNFSFMAEYDETLYKCAIQAERFIFEDPNTTLYKLRQFGELLAQNIAARTGINITPEDNAFRTIQKLEDNGVLTPKATQILHSIRKTGNQAVHEMKGDPSEALHCLRMARELAIWFHKSFSTSPDANLGPFIPPPNPKEAETDLAKELDQLRKQLAKTEKSGIKAAEKRKIAEEKAKALYEDLSAAISLAQETEEQRDEDKKLYEEYISELIAQNVKQPVDLANTKKKADKADKEIALNEADTRKIIDQQLRDAGWEADTQNLTYKKGIRPQKGKNIAISEWPTSKGRADYVFFVGLTAIAIVEAKKKALDVSSAIEQSKRYSIEFQTGEGWETAGGPWEKYKIPFLFATNGRPFLRQLKTKSGIWFLDGRRSTNLGRSLESWYTPEGLKGLLTIDAKASEGKLATEPTDYLGLRDYQLDAIKAVEKAISEDKQAIMLAMATGTGKTRTCIGLTYRLVKAKRFRRILFLVDRTSLGEQAQDAFNDVKLENLQSFADIYDIKELGDVKPEDDTRLHVATIQGMVRRILFPADNTPPLPVDQYDCIVVDECHRGYSLDRDMTEGELVFRSEKDYISKYTRVLDHFDAVKVGLTATPALHTTEIFGEPVYTYSYRQAVIDGYLIDHAPPIGIKTNLNTKGITWEKDDEMQVYDKSTDQVNIVNAPDEITMEVDKFNTQVITESFNRVVCEELANHIDPGLEGKTLIFCATDNHADLVVDLLKKAFKDAYGEVDDNAVVKITAAAHKPLNLIRRYKNERLPSVAVTVDLLTTGIDVPEIVNIVFIRRVKSRILYEQMLGRATRLCEDIGKEHFKIYDAVKLYEALEPYSTMKPVVVNPSISFTQLISELTATVNEDHLNEIKDQIIAKLQRKKRNLKDEDKETFKGLTQMGIEDAITKIQSSSGTEAKKWFSDLPEIGEFLDNAKAMIKNAAYLISEHDDKVIEVEYGYGDHEKPQDYLESFEEYIKTNKNHIPALMTVLTKPRDLTRKDLKELKFLLDKEGYSVTNLRFAWKGATNEDIAASIIGFVRRMALGTPLIPYEERVQRAIKKILASRPWKEPQRKWLDRIGKQLLKETIVDKEALNKGQFRTQGGFNRLNKIFDGKMEEVLDEIGEELWQDAASA</sequence>